<comment type="caution">
    <text evidence="1">The sequence shown here is derived from an EMBL/GenBank/DDBJ whole genome shotgun (WGS) entry which is preliminary data.</text>
</comment>
<keyword evidence="2" id="KW-1185">Reference proteome</keyword>
<name>A0ABT1INK8_9PSEU</name>
<evidence type="ECO:0000313" key="1">
    <source>
        <dbReference type="EMBL" id="MCP2273721.1"/>
    </source>
</evidence>
<sequence>MAANEVGHVPVLLEGSFTCHSVDCEITPLSSDAYSRVGQGLSISWNYVLAIDEIL</sequence>
<proteinExistence type="predicted"/>
<protein>
    <submittedName>
        <fullName evidence="1">Uncharacterized protein</fullName>
    </submittedName>
</protein>
<dbReference type="Proteomes" id="UP001205185">
    <property type="component" value="Unassembled WGS sequence"/>
</dbReference>
<dbReference type="EMBL" id="JAMTCO010000018">
    <property type="protein sequence ID" value="MCP2273721.1"/>
    <property type="molecule type" value="Genomic_DNA"/>
</dbReference>
<organism evidence="1 2">
    <name type="scientific">Actinokineospora diospyrosa</name>
    <dbReference type="NCBI Taxonomy" id="103728"/>
    <lineage>
        <taxon>Bacteria</taxon>
        <taxon>Bacillati</taxon>
        <taxon>Actinomycetota</taxon>
        <taxon>Actinomycetes</taxon>
        <taxon>Pseudonocardiales</taxon>
        <taxon>Pseudonocardiaceae</taxon>
        <taxon>Actinokineospora</taxon>
    </lineage>
</organism>
<gene>
    <name evidence="1" type="ORF">LV75_006252</name>
</gene>
<evidence type="ECO:0000313" key="2">
    <source>
        <dbReference type="Proteomes" id="UP001205185"/>
    </source>
</evidence>
<accession>A0ABT1INK8</accession>
<reference evidence="1 2" key="1">
    <citation type="submission" date="2022-06" db="EMBL/GenBank/DDBJ databases">
        <title>Genomic Encyclopedia of Archaeal and Bacterial Type Strains, Phase II (KMG-II): from individual species to whole genera.</title>
        <authorList>
            <person name="Goeker M."/>
        </authorList>
    </citation>
    <scope>NUCLEOTIDE SEQUENCE [LARGE SCALE GENOMIC DNA]</scope>
    <source>
        <strain evidence="1 2">DSM 44255</strain>
    </source>
</reference>